<sequence length="97" mass="10595">MTIILSVKLPDTYYDTIFYFALSKCYVNSVMATLNTRDHVKIPNNDSTTLKLSVLRNGQTLNNSVSGPSLAKPKSLSNDDGQSGSLGSYPDKAMEQC</sequence>
<protein>
    <recommendedName>
        <fullName evidence="2">DUF6534 domain-containing protein</fullName>
    </recommendedName>
</protein>
<dbReference type="Pfam" id="PF20152">
    <property type="entry name" value="DUF6534"/>
    <property type="match status" value="1"/>
</dbReference>
<gene>
    <name evidence="3" type="ORF">HGRIS_003498</name>
</gene>
<evidence type="ECO:0000259" key="2">
    <source>
        <dbReference type="Pfam" id="PF20152"/>
    </source>
</evidence>
<accession>A0ABR3JFN4</accession>
<name>A0ABR3JFN4_9AGAR</name>
<reference evidence="4" key="1">
    <citation type="submission" date="2024-06" db="EMBL/GenBank/DDBJ databases">
        <title>Multi-omics analyses provide insights into the biosynthesis of the anticancer antibiotic pleurotin in Hohenbuehelia grisea.</title>
        <authorList>
            <person name="Weaver J.A."/>
            <person name="Alberti F."/>
        </authorList>
    </citation>
    <scope>NUCLEOTIDE SEQUENCE [LARGE SCALE GENOMIC DNA]</scope>
    <source>
        <strain evidence="4">T-177</strain>
    </source>
</reference>
<evidence type="ECO:0000313" key="4">
    <source>
        <dbReference type="Proteomes" id="UP001556367"/>
    </source>
</evidence>
<dbReference type="Proteomes" id="UP001556367">
    <property type="component" value="Unassembled WGS sequence"/>
</dbReference>
<dbReference type="EMBL" id="JASNQZ010000007">
    <property type="protein sequence ID" value="KAL0954530.1"/>
    <property type="molecule type" value="Genomic_DNA"/>
</dbReference>
<organism evidence="3 4">
    <name type="scientific">Hohenbuehelia grisea</name>
    <dbReference type="NCBI Taxonomy" id="104357"/>
    <lineage>
        <taxon>Eukaryota</taxon>
        <taxon>Fungi</taxon>
        <taxon>Dikarya</taxon>
        <taxon>Basidiomycota</taxon>
        <taxon>Agaricomycotina</taxon>
        <taxon>Agaricomycetes</taxon>
        <taxon>Agaricomycetidae</taxon>
        <taxon>Agaricales</taxon>
        <taxon>Pleurotineae</taxon>
        <taxon>Pleurotaceae</taxon>
        <taxon>Hohenbuehelia</taxon>
    </lineage>
</organism>
<feature type="region of interest" description="Disordered" evidence="1">
    <location>
        <begin position="59"/>
        <end position="97"/>
    </location>
</feature>
<comment type="caution">
    <text evidence="3">The sequence shown here is derived from an EMBL/GenBank/DDBJ whole genome shotgun (WGS) entry which is preliminary data.</text>
</comment>
<feature type="domain" description="DUF6534" evidence="2">
    <location>
        <begin position="3"/>
        <end position="39"/>
    </location>
</feature>
<dbReference type="InterPro" id="IPR045339">
    <property type="entry name" value="DUF6534"/>
</dbReference>
<keyword evidence="4" id="KW-1185">Reference proteome</keyword>
<feature type="compositionally biased region" description="Polar residues" evidence="1">
    <location>
        <begin position="75"/>
        <end position="86"/>
    </location>
</feature>
<evidence type="ECO:0000313" key="3">
    <source>
        <dbReference type="EMBL" id="KAL0954530.1"/>
    </source>
</evidence>
<proteinExistence type="predicted"/>
<evidence type="ECO:0000256" key="1">
    <source>
        <dbReference type="SAM" id="MobiDB-lite"/>
    </source>
</evidence>